<organism evidence="5 6">
    <name type="scientific">Paenibacillus validus</name>
    <dbReference type="NCBI Taxonomy" id="44253"/>
    <lineage>
        <taxon>Bacteria</taxon>
        <taxon>Bacillati</taxon>
        <taxon>Bacillota</taxon>
        <taxon>Bacilli</taxon>
        <taxon>Bacillales</taxon>
        <taxon>Paenibacillaceae</taxon>
        <taxon>Paenibacillus</taxon>
    </lineage>
</organism>
<reference evidence="5 6" key="1">
    <citation type="submission" date="2019-11" db="EMBL/GenBank/DDBJ databases">
        <title>Draft genome sequences of five Paenibacillus species of dairy origin.</title>
        <authorList>
            <person name="Olajide A.M."/>
            <person name="Chen S."/>
            <person name="Lapointe G."/>
        </authorList>
    </citation>
    <scope>NUCLEOTIDE SEQUENCE [LARGE SCALE GENOMIC DNA]</scope>
    <source>
        <strain evidence="5 6">2CS3</strain>
    </source>
</reference>
<evidence type="ECO:0008006" key="7">
    <source>
        <dbReference type="Google" id="ProtNLM"/>
    </source>
</evidence>
<keyword evidence="6" id="KW-1185">Reference proteome</keyword>
<dbReference type="Pfam" id="PF17853">
    <property type="entry name" value="GGDEF_2"/>
    <property type="match status" value="1"/>
</dbReference>
<protein>
    <recommendedName>
        <fullName evidence="7">Carbohydrate diacid regulator</fullName>
    </recommendedName>
</protein>
<dbReference type="RefSeq" id="WP_155613876.1">
    <property type="nucleotide sequence ID" value="NZ_WNZX01000001.1"/>
</dbReference>
<dbReference type="AlphaFoldDB" id="A0A7X2Z6Y1"/>
<dbReference type="PANTHER" id="PTHR33744">
    <property type="entry name" value="CARBOHYDRATE DIACID REGULATOR"/>
    <property type="match status" value="1"/>
</dbReference>
<dbReference type="EMBL" id="WNZX01000001">
    <property type="protein sequence ID" value="MUG69478.1"/>
    <property type="molecule type" value="Genomic_DNA"/>
</dbReference>
<evidence type="ECO:0000259" key="4">
    <source>
        <dbReference type="Pfam" id="PF17853"/>
    </source>
</evidence>
<name>A0A7X2Z6Y1_9BACL</name>
<evidence type="ECO:0000259" key="2">
    <source>
        <dbReference type="Pfam" id="PF05651"/>
    </source>
</evidence>
<feature type="domain" description="CdaR GGDEF-like" evidence="4">
    <location>
        <begin position="146"/>
        <end position="258"/>
    </location>
</feature>
<dbReference type="Gene3D" id="1.10.10.2840">
    <property type="entry name" value="PucR C-terminal helix-turn-helix domain"/>
    <property type="match status" value="1"/>
</dbReference>
<evidence type="ECO:0000259" key="3">
    <source>
        <dbReference type="Pfam" id="PF13556"/>
    </source>
</evidence>
<evidence type="ECO:0000256" key="1">
    <source>
        <dbReference type="ARBA" id="ARBA00006754"/>
    </source>
</evidence>
<dbReference type="Pfam" id="PF05651">
    <property type="entry name" value="Diacid_rec"/>
    <property type="match status" value="1"/>
</dbReference>
<feature type="domain" description="PucR C-terminal helix-turn-helix" evidence="3">
    <location>
        <begin position="305"/>
        <end position="359"/>
    </location>
</feature>
<comment type="similarity">
    <text evidence="1">Belongs to the CdaR family.</text>
</comment>
<feature type="domain" description="Putative sugar diacid recognition" evidence="2">
    <location>
        <begin position="8"/>
        <end position="134"/>
    </location>
</feature>
<comment type="caution">
    <text evidence="5">The sequence shown here is derived from an EMBL/GenBank/DDBJ whole genome shotgun (WGS) entry which is preliminary data.</text>
</comment>
<sequence>MYSSFRMSEALAGAIVEAAKEVIGHDVNFINPDGKIIASTDKQRIGTFHQAGMQVHGEGRPIEVTASEAYLGSRQGINYPVIIDGQRIGVIGISGDPDECRSMGFLLTKITEVLIKEQMLARETQSQDELRSAVTRLLVFGEAAEETHGWRGRLSQLGVDMEEGAFVLVVEDRRPGRERSGSAYSMHDVVQQWHLKLYTYLFPNQYIAIAGQSRYKAIVQDISAHPAHGPDKLTVGIGSIAAWEQLSLSYRHASLALQYAVSIGERICEYESLELGLLLAGLDPGVKRDFAGKRLGGLTSEERMLLRTYFLHNLSLKETAAALYMHKNTLQYRLDKIAEKTGLDPRQFRDSVSMYLALLVQDEDV</sequence>
<dbReference type="Proteomes" id="UP000450917">
    <property type="component" value="Unassembled WGS sequence"/>
</dbReference>
<evidence type="ECO:0000313" key="6">
    <source>
        <dbReference type="Proteomes" id="UP000450917"/>
    </source>
</evidence>
<dbReference type="InterPro" id="IPR051448">
    <property type="entry name" value="CdaR-like_regulators"/>
</dbReference>
<gene>
    <name evidence="5" type="ORF">GNP93_02185</name>
</gene>
<dbReference type="InterPro" id="IPR008599">
    <property type="entry name" value="Diacid_rec"/>
</dbReference>
<proteinExistence type="inferred from homology"/>
<dbReference type="InterPro" id="IPR025736">
    <property type="entry name" value="PucR_C-HTH_dom"/>
</dbReference>
<dbReference type="PANTHER" id="PTHR33744:SF16">
    <property type="entry name" value="CARBOHYDRATE DIACID REGULATOR"/>
    <property type="match status" value="1"/>
</dbReference>
<accession>A0A7X2Z6Y1</accession>
<dbReference type="InterPro" id="IPR041522">
    <property type="entry name" value="CdaR_GGDEF"/>
</dbReference>
<dbReference type="InterPro" id="IPR042070">
    <property type="entry name" value="PucR_C-HTH_sf"/>
</dbReference>
<evidence type="ECO:0000313" key="5">
    <source>
        <dbReference type="EMBL" id="MUG69478.1"/>
    </source>
</evidence>
<dbReference type="Pfam" id="PF13556">
    <property type="entry name" value="HTH_30"/>
    <property type="match status" value="1"/>
</dbReference>